<dbReference type="InterPro" id="IPR000326">
    <property type="entry name" value="PAP2/HPO"/>
</dbReference>
<dbReference type="PROSITE" id="PS51318">
    <property type="entry name" value="TAT"/>
    <property type="match status" value="1"/>
</dbReference>
<dbReference type="InterPro" id="IPR052559">
    <property type="entry name" value="V-haloperoxidase"/>
</dbReference>
<organism evidence="2 3">
    <name type="scientific">Streptomyces zagrosensis</name>
    <dbReference type="NCBI Taxonomy" id="1042984"/>
    <lineage>
        <taxon>Bacteria</taxon>
        <taxon>Bacillati</taxon>
        <taxon>Actinomycetota</taxon>
        <taxon>Actinomycetes</taxon>
        <taxon>Kitasatosporales</taxon>
        <taxon>Streptomycetaceae</taxon>
        <taxon>Streptomyces</taxon>
    </lineage>
</organism>
<dbReference type="InterPro" id="IPR036938">
    <property type="entry name" value="PAP2/HPO_sf"/>
</dbReference>
<name>A0A7W9QGQ1_9ACTN</name>
<evidence type="ECO:0000313" key="2">
    <source>
        <dbReference type="EMBL" id="MBB5939935.1"/>
    </source>
</evidence>
<dbReference type="InterPro" id="IPR006311">
    <property type="entry name" value="TAT_signal"/>
</dbReference>
<protein>
    <recommendedName>
        <fullName evidence="1">Phosphatidic acid phosphatase type 2/haloperoxidase domain-containing protein</fullName>
    </recommendedName>
</protein>
<evidence type="ECO:0000313" key="3">
    <source>
        <dbReference type="Proteomes" id="UP000588098"/>
    </source>
</evidence>
<sequence>MSRSLAGRPEVAPSRRTVLLGLTVGAATVWPGLPAARAADAPYEPVLYWSKILEGAVKQTGGAPGPAARAAAIMHLAMYDAANSIVSIGRPYLAKQPVLGVASLNAAVATAAYTALRALYPSGAFDGNYGFALSQDTSTQTEKDKGAAVGRAAAQALLQARATDGSATTVTYVPDGVPGAWRQTNPLEPAVTPHWGNVTPFGGSAPGQFRPGPPGGFTTYQDLLRSSQYAEQVDEVRVFGGHSSTALTTVVRTAEQSDIGRFWANDLDGTYKPTSQLYQHARIIARKKTLTPAQNAQFFAVLSIALADAAVVAWDAKYNTPIDLWRPVSAIHEAGSDANADTTADPAWRPLSAALDGSSFTPPFPAYISGHATFAGAWAGVLKTYFATDAIAFSATTDNGGATRRFATISTAASENAISRIYLGVHFRWDAEQGLAAGENVAQHVTTTYL</sequence>
<dbReference type="Pfam" id="PF01569">
    <property type="entry name" value="PAP2"/>
    <property type="match status" value="1"/>
</dbReference>
<dbReference type="RefSeq" id="WP_184579658.1">
    <property type="nucleotide sequence ID" value="NZ_JACHJL010000030.1"/>
</dbReference>
<accession>A0A7W9QGQ1</accession>
<proteinExistence type="predicted"/>
<dbReference type="CDD" id="cd03398">
    <property type="entry name" value="PAP2_haloperoxidase"/>
    <property type="match status" value="1"/>
</dbReference>
<dbReference type="PANTHER" id="PTHR34599">
    <property type="entry name" value="PEROXIDASE-RELATED"/>
    <property type="match status" value="1"/>
</dbReference>
<dbReference type="SUPFAM" id="SSF48317">
    <property type="entry name" value="Acid phosphatase/Vanadium-dependent haloperoxidase"/>
    <property type="match status" value="1"/>
</dbReference>
<reference evidence="2 3" key="1">
    <citation type="submission" date="2020-08" db="EMBL/GenBank/DDBJ databases">
        <title>Genomic Encyclopedia of Type Strains, Phase III (KMG-III): the genomes of soil and plant-associated and newly described type strains.</title>
        <authorList>
            <person name="Whitman W."/>
        </authorList>
    </citation>
    <scope>NUCLEOTIDE SEQUENCE [LARGE SCALE GENOMIC DNA]</scope>
    <source>
        <strain evidence="2 3">CECT 8305</strain>
    </source>
</reference>
<dbReference type="EMBL" id="JACHJL010000030">
    <property type="protein sequence ID" value="MBB5939935.1"/>
    <property type="molecule type" value="Genomic_DNA"/>
</dbReference>
<feature type="domain" description="Phosphatidic acid phosphatase type 2/haloperoxidase" evidence="1">
    <location>
        <begin position="322"/>
        <end position="445"/>
    </location>
</feature>
<dbReference type="PANTHER" id="PTHR34599:SF1">
    <property type="entry name" value="PHOSPHATIDIC ACID PHOSPHATASE TYPE 2_HALOPEROXIDASE DOMAIN-CONTAINING PROTEIN"/>
    <property type="match status" value="1"/>
</dbReference>
<comment type="caution">
    <text evidence="2">The sequence shown here is derived from an EMBL/GenBank/DDBJ whole genome shotgun (WGS) entry which is preliminary data.</text>
</comment>
<gene>
    <name evidence="2" type="ORF">FHS42_007033</name>
</gene>
<dbReference type="AlphaFoldDB" id="A0A7W9QGQ1"/>
<dbReference type="Proteomes" id="UP000588098">
    <property type="component" value="Unassembled WGS sequence"/>
</dbReference>
<keyword evidence="3" id="KW-1185">Reference proteome</keyword>
<evidence type="ECO:0000259" key="1">
    <source>
        <dbReference type="Pfam" id="PF01569"/>
    </source>
</evidence>
<dbReference type="Gene3D" id="1.10.606.20">
    <property type="match status" value="1"/>
</dbReference>